<sequence length="770" mass="84791">MKYPQLFSFLIGPADGCSLLSSPFTPQHGPPLPSRANHRLPSHQKGRCWAHLLRPHPCRAHSRRSLCPSNSHRTLKDVVPVAGYDDIVKANDNFLQGKDEFGTEPSSESESDEDPEEIANENSGDEDGNEADENKDDGNISVRTISKESKRQYREACRQKYFDYYREGSYYGTSVSRLIFDISDSLNRNCNDHLWCSILGVTGQHIMELTGKDAYEAEITYLRERCLLLNRDSGGAPDDFANRDGRIRYEPEFRFMLTRHWTLFNSMLHSRYMATRLGVWRDKGRRLLETFIVKMGVPLAQCKIDYSSMEVDLKESLPSRISKHAAEFGINDVSIPSFLRDFGFVMRLSASDAVYSLMALIEAPYSAIEYCNLSGNDPVEDASPIWHIEKLKRGIDLAMKQQQIILHEATTILSHRLLRHTGFQAGTDAAPTGGLPGSHRHVPGGRLDQQWGRRRIEQELLWGYVPTGGADGSTSEPAGGGAAGRPSSGGTNAPPAPSGPQLGGLFAGGMPKLRSTGRLPASEDPPTRPSPPTTNSLRPTPRPTSVPKTPLQESPKKAPNIFQQRPAGQENVNRSPMKTPPVAKPTITRPMRAASPDRSRPAPAAGRSVPAGVRPAIPSRPPLPASRPPLPSRPSEVTERMQGLSVSNWSFKGEGQIPKPAKHSGRAFVYPSGREQGCYINEGSDDAVMHPSGRMNGNSTKQSMSTRQSMPQVPALRATPVTTATPTTNNTKRIKEKLAGLENELSEYIDAQDFESCVELKPRIAVALLR</sequence>
<evidence type="ECO:0000256" key="6">
    <source>
        <dbReference type="SAM" id="MobiDB-lite"/>
    </source>
</evidence>
<keyword evidence="3" id="KW-0235">DNA replication</keyword>
<organism evidence="7 8">
    <name type="scientific">Paramicrosporidium saccamoebae</name>
    <dbReference type="NCBI Taxonomy" id="1246581"/>
    <lineage>
        <taxon>Eukaryota</taxon>
        <taxon>Fungi</taxon>
        <taxon>Fungi incertae sedis</taxon>
        <taxon>Cryptomycota</taxon>
        <taxon>Cryptomycota incertae sedis</taxon>
        <taxon>Paramicrosporidium</taxon>
    </lineage>
</organism>
<feature type="region of interest" description="Disordered" evidence="6">
    <location>
        <begin position="95"/>
        <end position="145"/>
    </location>
</feature>
<evidence type="ECO:0000256" key="1">
    <source>
        <dbReference type="ARBA" id="ARBA00004123"/>
    </source>
</evidence>
<protein>
    <submittedName>
        <fullName evidence="7">Uncharacterized protein</fullName>
    </submittedName>
</protein>
<feature type="compositionally biased region" description="Acidic residues" evidence="6">
    <location>
        <begin position="107"/>
        <end position="135"/>
    </location>
</feature>
<dbReference type="GO" id="GO:0006270">
    <property type="term" value="P:DNA replication initiation"/>
    <property type="evidence" value="ECO:0007669"/>
    <property type="project" value="InterPro"/>
</dbReference>
<keyword evidence="5" id="KW-0131">Cell cycle</keyword>
<feature type="region of interest" description="Disordered" evidence="6">
    <location>
        <begin position="425"/>
        <end position="451"/>
    </location>
</feature>
<dbReference type="InterPro" id="IPR003874">
    <property type="entry name" value="CDC45"/>
</dbReference>
<feature type="compositionally biased region" description="Pro residues" evidence="6">
    <location>
        <begin position="618"/>
        <end position="632"/>
    </location>
</feature>
<dbReference type="GO" id="GO:0003697">
    <property type="term" value="F:single-stranded DNA binding"/>
    <property type="evidence" value="ECO:0007669"/>
    <property type="project" value="TreeGrafter"/>
</dbReference>
<feature type="region of interest" description="Disordered" evidence="6">
    <location>
        <begin position="465"/>
        <end position="642"/>
    </location>
</feature>
<evidence type="ECO:0000313" key="8">
    <source>
        <dbReference type="Proteomes" id="UP000240830"/>
    </source>
</evidence>
<gene>
    <name evidence="7" type="ORF">PSACC_00913</name>
</gene>
<keyword evidence="4" id="KW-0539">Nucleus</keyword>
<proteinExistence type="inferred from homology"/>
<dbReference type="GO" id="GO:0000727">
    <property type="term" value="P:double-strand break repair via break-induced replication"/>
    <property type="evidence" value="ECO:0007669"/>
    <property type="project" value="TreeGrafter"/>
</dbReference>
<dbReference type="Proteomes" id="UP000240830">
    <property type="component" value="Unassembled WGS sequence"/>
</dbReference>
<comment type="subcellular location">
    <subcellularLocation>
        <location evidence="1">Nucleus</location>
    </subcellularLocation>
</comment>
<evidence type="ECO:0000256" key="3">
    <source>
        <dbReference type="ARBA" id="ARBA00022705"/>
    </source>
</evidence>
<feature type="compositionally biased region" description="Low complexity" evidence="6">
    <location>
        <begin position="601"/>
        <end position="617"/>
    </location>
</feature>
<dbReference type="GO" id="GO:0003688">
    <property type="term" value="F:DNA replication origin binding"/>
    <property type="evidence" value="ECO:0007669"/>
    <property type="project" value="TreeGrafter"/>
</dbReference>
<dbReference type="EMBL" id="MTSL01000072">
    <property type="protein sequence ID" value="PJF19276.1"/>
    <property type="molecule type" value="Genomic_DNA"/>
</dbReference>
<name>A0A2H9TNG2_9FUNG</name>
<accession>A0A2H9TNG2</accession>
<dbReference type="Pfam" id="PF02724">
    <property type="entry name" value="CDC45"/>
    <property type="match status" value="1"/>
</dbReference>
<comment type="caution">
    <text evidence="7">The sequence shown here is derived from an EMBL/GenBank/DDBJ whole genome shotgun (WGS) entry which is preliminary data.</text>
</comment>
<dbReference type="PANTHER" id="PTHR10507:SF0">
    <property type="entry name" value="CELL DIVISION CONTROL PROTEIN 45 HOMOLOG"/>
    <property type="match status" value="1"/>
</dbReference>
<dbReference type="OrthoDB" id="10258882at2759"/>
<reference evidence="7 8" key="1">
    <citation type="submission" date="2016-10" db="EMBL/GenBank/DDBJ databases">
        <title>The genome of Paramicrosporidium saccamoebae is the missing link in understanding Cryptomycota and Microsporidia evolution.</title>
        <authorList>
            <person name="Quandt C.A."/>
            <person name="Beaudet D."/>
            <person name="Corsaro D."/>
            <person name="Michel R."/>
            <person name="Corradi N."/>
            <person name="James T."/>
        </authorList>
    </citation>
    <scope>NUCLEOTIDE SEQUENCE [LARGE SCALE GENOMIC DNA]</scope>
    <source>
        <strain evidence="7 8">KSL3</strain>
    </source>
</reference>
<feature type="compositionally biased region" description="Low complexity" evidence="6">
    <location>
        <begin position="533"/>
        <end position="545"/>
    </location>
</feature>
<evidence type="ECO:0000313" key="7">
    <source>
        <dbReference type="EMBL" id="PJF19276.1"/>
    </source>
</evidence>
<dbReference type="GO" id="GO:1902977">
    <property type="term" value="P:mitotic DNA replication preinitiation complex assembly"/>
    <property type="evidence" value="ECO:0007669"/>
    <property type="project" value="TreeGrafter"/>
</dbReference>
<dbReference type="GO" id="GO:0031261">
    <property type="term" value="C:DNA replication preinitiation complex"/>
    <property type="evidence" value="ECO:0007669"/>
    <property type="project" value="TreeGrafter"/>
</dbReference>
<evidence type="ECO:0000256" key="5">
    <source>
        <dbReference type="ARBA" id="ARBA00023306"/>
    </source>
</evidence>
<evidence type="ECO:0000256" key="2">
    <source>
        <dbReference type="ARBA" id="ARBA00010727"/>
    </source>
</evidence>
<dbReference type="STRING" id="1246581.A0A2H9TNG2"/>
<comment type="similarity">
    <text evidence="2">Belongs to the CDC45 family.</text>
</comment>
<dbReference type="GO" id="GO:0003682">
    <property type="term" value="F:chromatin binding"/>
    <property type="evidence" value="ECO:0007669"/>
    <property type="project" value="TreeGrafter"/>
</dbReference>
<keyword evidence="8" id="KW-1185">Reference proteome</keyword>
<dbReference type="AlphaFoldDB" id="A0A2H9TNG2"/>
<dbReference type="PANTHER" id="PTHR10507">
    <property type="entry name" value="CDC45-RELATED PROTEIN"/>
    <property type="match status" value="1"/>
</dbReference>
<evidence type="ECO:0000256" key="4">
    <source>
        <dbReference type="ARBA" id="ARBA00023242"/>
    </source>
</evidence>